<organism evidence="3 4">
    <name type="scientific">Candidatus Fischerbacteria bacterium RBG_13_37_8</name>
    <dbReference type="NCBI Taxonomy" id="1817863"/>
    <lineage>
        <taxon>Bacteria</taxon>
        <taxon>Candidatus Fischeribacteriota</taxon>
    </lineage>
</organism>
<dbReference type="InterPro" id="IPR011047">
    <property type="entry name" value="Quinoprotein_ADH-like_sf"/>
</dbReference>
<dbReference type="STRING" id="1817863.A2Y62_12645"/>
<keyword evidence="1" id="KW-0472">Membrane</keyword>
<feature type="domain" description="Pyrrolo-quinoline quinone repeat" evidence="2">
    <location>
        <begin position="209"/>
        <end position="341"/>
    </location>
</feature>
<accession>A0A1F5VUU8</accession>
<gene>
    <name evidence="3" type="ORF">A2Y62_12645</name>
</gene>
<comment type="caution">
    <text evidence="3">The sequence shown here is derived from an EMBL/GenBank/DDBJ whole genome shotgun (WGS) entry which is preliminary data.</text>
</comment>
<evidence type="ECO:0000256" key="1">
    <source>
        <dbReference type="SAM" id="Phobius"/>
    </source>
</evidence>
<dbReference type="AlphaFoldDB" id="A0A1F5VUU8"/>
<keyword evidence="1" id="KW-0812">Transmembrane</keyword>
<dbReference type="Pfam" id="PF13360">
    <property type="entry name" value="PQQ_2"/>
    <property type="match status" value="1"/>
</dbReference>
<dbReference type="Gene3D" id="2.130.10.10">
    <property type="entry name" value="YVTN repeat-like/Quinoprotein amine dehydrogenase"/>
    <property type="match status" value="1"/>
</dbReference>
<dbReference type="SUPFAM" id="SSF50998">
    <property type="entry name" value="Quinoprotein alcohol dehydrogenase-like"/>
    <property type="match status" value="1"/>
</dbReference>
<evidence type="ECO:0000313" key="3">
    <source>
        <dbReference type="EMBL" id="OGF66851.1"/>
    </source>
</evidence>
<name>A0A1F5VUU8_9BACT</name>
<sequence>MKKVLKYNTQSLLQSIFINLVSLCFCAFVPLCIIFLYPPSMMGKTLLKPEIKAPETITSIIFPASISWQNNILPEKNCTTVIDNFIYIITSNNTLVSINLQDGKTTILSDERFNNVKQISSYDSTLLLLGNKDFFSLSAKNFQFKKLLGFDSAIVDTKLINDSIIILMENAIATYNLTTNKYFSFSYDTELHFFSILPYDSDIIALTNDGKIIRYSYEGQIKWQLTLPTPITVHGVINKPVLYQPSGTYLYAIDVNNSHIKWKLLLGAESHLPPLISNNNIYITPLNNLLYRLDHKGNKKWIKLLDYRITTQILDINDELIVTPFSQEILSISKKSGNNINSFKTDTLYLIKMFFINESLILLYPDKIICLKKEIPKPEEVPAKEPDMQDAKSQNTVP</sequence>
<feature type="transmembrane region" description="Helical" evidence="1">
    <location>
        <begin position="12"/>
        <end position="37"/>
    </location>
</feature>
<reference evidence="3 4" key="1">
    <citation type="journal article" date="2016" name="Nat. Commun.">
        <title>Thousands of microbial genomes shed light on interconnected biogeochemical processes in an aquifer system.</title>
        <authorList>
            <person name="Anantharaman K."/>
            <person name="Brown C.T."/>
            <person name="Hug L.A."/>
            <person name="Sharon I."/>
            <person name="Castelle C.J."/>
            <person name="Probst A.J."/>
            <person name="Thomas B.C."/>
            <person name="Singh A."/>
            <person name="Wilkins M.J."/>
            <person name="Karaoz U."/>
            <person name="Brodie E.L."/>
            <person name="Williams K.H."/>
            <person name="Hubbard S.S."/>
            <person name="Banfield J.F."/>
        </authorList>
    </citation>
    <scope>NUCLEOTIDE SEQUENCE [LARGE SCALE GENOMIC DNA]</scope>
</reference>
<dbReference type="InterPro" id="IPR002372">
    <property type="entry name" value="PQQ_rpt_dom"/>
</dbReference>
<proteinExistence type="predicted"/>
<keyword evidence="1" id="KW-1133">Transmembrane helix</keyword>
<protein>
    <recommendedName>
        <fullName evidence="2">Pyrrolo-quinoline quinone repeat domain-containing protein</fullName>
    </recommendedName>
</protein>
<dbReference type="InterPro" id="IPR015943">
    <property type="entry name" value="WD40/YVTN_repeat-like_dom_sf"/>
</dbReference>
<evidence type="ECO:0000259" key="2">
    <source>
        <dbReference type="Pfam" id="PF13360"/>
    </source>
</evidence>
<dbReference type="Proteomes" id="UP000178943">
    <property type="component" value="Unassembled WGS sequence"/>
</dbReference>
<dbReference type="EMBL" id="MFGW01000081">
    <property type="protein sequence ID" value="OGF66851.1"/>
    <property type="molecule type" value="Genomic_DNA"/>
</dbReference>
<evidence type="ECO:0000313" key="4">
    <source>
        <dbReference type="Proteomes" id="UP000178943"/>
    </source>
</evidence>